<keyword evidence="9" id="KW-1185">Reference proteome</keyword>
<dbReference type="PROSITE" id="PS51462">
    <property type="entry name" value="NUDIX"/>
    <property type="match status" value="1"/>
</dbReference>
<dbReference type="GO" id="GO:0005737">
    <property type="term" value="C:cytoplasm"/>
    <property type="evidence" value="ECO:0007669"/>
    <property type="project" value="TreeGrafter"/>
</dbReference>
<proteinExistence type="inferred from homology"/>
<evidence type="ECO:0000256" key="5">
    <source>
        <dbReference type="ARBA" id="ARBA00022842"/>
    </source>
</evidence>
<dbReference type="AlphaFoldDB" id="A0A917LEA3"/>
<dbReference type="InterPro" id="IPR020476">
    <property type="entry name" value="Nudix_hydrolase"/>
</dbReference>
<keyword evidence="4 6" id="KW-0378">Hydrolase</keyword>
<dbReference type="InterPro" id="IPR020084">
    <property type="entry name" value="NUDIX_hydrolase_CS"/>
</dbReference>
<feature type="domain" description="Nudix hydrolase" evidence="7">
    <location>
        <begin position="2"/>
        <end position="129"/>
    </location>
</feature>
<dbReference type="GO" id="GO:0046872">
    <property type="term" value="F:metal ion binding"/>
    <property type="evidence" value="ECO:0007669"/>
    <property type="project" value="UniProtKB-KW"/>
</dbReference>
<dbReference type="SUPFAM" id="SSF55811">
    <property type="entry name" value="Nudix"/>
    <property type="match status" value="1"/>
</dbReference>
<protein>
    <submittedName>
        <fullName evidence="8">7,8-dihydro-8-oxoguanine triphosphatase</fullName>
    </submittedName>
</protein>
<dbReference type="PRINTS" id="PR01402">
    <property type="entry name" value="MUTATORMUTX"/>
</dbReference>
<keyword evidence="5" id="KW-0460">Magnesium</keyword>
<dbReference type="InterPro" id="IPR003562">
    <property type="entry name" value="Mutator_MutX_prot"/>
</dbReference>
<evidence type="ECO:0000259" key="7">
    <source>
        <dbReference type="PROSITE" id="PS51462"/>
    </source>
</evidence>
<gene>
    <name evidence="8" type="ORF">GCM10007425_07530</name>
</gene>
<evidence type="ECO:0000256" key="1">
    <source>
        <dbReference type="ARBA" id="ARBA00001946"/>
    </source>
</evidence>
<reference evidence="8" key="1">
    <citation type="journal article" date="2014" name="Int. J. Syst. Evol. Microbiol.">
        <title>Complete genome sequence of Corynebacterium casei LMG S-19264T (=DSM 44701T), isolated from a smear-ripened cheese.</title>
        <authorList>
            <consortium name="US DOE Joint Genome Institute (JGI-PGF)"/>
            <person name="Walter F."/>
            <person name="Albersmeier A."/>
            <person name="Kalinowski J."/>
            <person name="Ruckert C."/>
        </authorList>
    </citation>
    <scope>NUCLEOTIDE SEQUENCE</scope>
    <source>
        <strain evidence="8">CGMCC 1.15760</strain>
    </source>
</reference>
<dbReference type="Pfam" id="PF00293">
    <property type="entry name" value="NUDIX"/>
    <property type="match status" value="1"/>
</dbReference>
<dbReference type="Proteomes" id="UP000616608">
    <property type="component" value="Unassembled WGS sequence"/>
</dbReference>
<dbReference type="GO" id="GO:0006281">
    <property type="term" value="P:DNA repair"/>
    <property type="evidence" value="ECO:0007669"/>
    <property type="project" value="InterPro"/>
</dbReference>
<dbReference type="EMBL" id="BMJT01000002">
    <property type="protein sequence ID" value="GGG15721.1"/>
    <property type="molecule type" value="Genomic_DNA"/>
</dbReference>
<dbReference type="PANTHER" id="PTHR43758">
    <property type="entry name" value="7,8-DIHYDRO-8-OXOGUANINE TRIPHOSPHATASE"/>
    <property type="match status" value="1"/>
</dbReference>
<evidence type="ECO:0000313" key="8">
    <source>
        <dbReference type="EMBL" id="GGG15721.1"/>
    </source>
</evidence>
<keyword evidence="3" id="KW-0479">Metal-binding</keyword>
<evidence type="ECO:0000256" key="6">
    <source>
        <dbReference type="RuleBase" id="RU003476"/>
    </source>
</evidence>
<sequence>MTKTVIYTVCMIQKGEQFLFVHRPAERGFPGFIAPGGKVEAHESPSEAAIREVAEETGLQVTTLYFKGLDEFVEPTQNYRYMVFNYLATSFDGVCLAHPPEGSLHWLTLDEVKEQPMQPWFSRRLPLFLQEGTFEIHQIKKNTRSADVIIRYL</sequence>
<evidence type="ECO:0000256" key="3">
    <source>
        <dbReference type="ARBA" id="ARBA00022723"/>
    </source>
</evidence>
<comment type="caution">
    <text evidence="8">The sequence shown here is derived from an EMBL/GenBank/DDBJ whole genome shotgun (WGS) entry which is preliminary data.</text>
</comment>
<evidence type="ECO:0000256" key="2">
    <source>
        <dbReference type="ARBA" id="ARBA00005582"/>
    </source>
</evidence>
<dbReference type="PANTHER" id="PTHR43758:SF2">
    <property type="entry name" value="OXIDIZED PURINE NUCLEOSIDE TRIPHOSPHATE HYDROLASE"/>
    <property type="match status" value="1"/>
</dbReference>
<comment type="similarity">
    <text evidence="2 6">Belongs to the Nudix hydrolase family.</text>
</comment>
<dbReference type="InterPro" id="IPR000086">
    <property type="entry name" value="NUDIX_hydrolase_dom"/>
</dbReference>
<evidence type="ECO:0000313" key="9">
    <source>
        <dbReference type="Proteomes" id="UP000616608"/>
    </source>
</evidence>
<name>A0A917LEA3_9BACI</name>
<reference evidence="8" key="2">
    <citation type="submission" date="2020-09" db="EMBL/GenBank/DDBJ databases">
        <authorList>
            <person name="Sun Q."/>
            <person name="Zhou Y."/>
        </authorList>
    </citation>
    <scope>NUCLEOTIDE SEQUENCE</scope>
    <source>
        <strain evidence="8">CGMCC 1.15760</strain>
    </source>
</reference>
<dbReference type="PROSITE" id="PS00893">
    <property type="entry name" value="NUDIX_BOX"/>
    <property type="match status" value="1"/>
</dbReference>
<comment type="cofactor">
    <cofactor evidence="1">
        <name>Mg(2+)</name>
        <dbReference type="ChEBI" id="CHEBI:18420"/>
    </cofactor>
</comment>
<dbReference type="Gene3D" id="3.90.79.10">
    <property type="entry name" value="Nucleoside Triphosphate Pyrophosphohydrolase"/>
    <property type="match status" value="1"/>
</dbReference>
<accession>A0A917LEA3</accession>
<evidence type="ECO:0000256" key="4">
    <source>
        <dbReference type="ARBA" id="ARBA00022801"/>
    </source>
</evidence>
<organism evidence="8 9">
    <name type="scientific">Lysinibacillus alkalisoli</name>
    <dbReference type="NCBI Taxonomy" id="1911548"/>
    <lineage>
        <taxon>Bacteria</taxon>
        <taxon>Bacillati</taxon>
        <taxon>Bacillota</taxon>
        <taxon>Bacilli</taxon>
        <taxon>Bacillales</taxon>
        <taxon>Bacillaceae</taxon>
        <taxon>Lysinibacillus</taxon>
    </lineage>
</organism>
<dbReference type="InterPro" id="IPR015797">
    <property type="entry name" value="NUDIX_hydrolase-like_dom_sf"/>
</dbReference>
<dbReference type="GO" id="GO:0008413">
    <property type="term" value="F:8-oxo-7,8-dihydroguanosine triphosphate pyrophosphatase activity"/>
    <property type="evidence" value="ECO:0007669"/>
    <property type="project" value="InterPro"/>
</dbReference>
<dbReference type="PRINTS" id="PR00502">
    <property type="entry name" value="NUDIXFAMILY"/>
</dbReference>
<dbReference type="RefSeq" id="WP_229704147.1">
    <property type="nucleotide sequence ID" value="NZ_BMJT01000002.1"/>
</dbReference>